<dbReference type="InterPro" id="IPR001307">
    <property type="entry name" value="Thiosulphate_STrfase_CS"/>
</dbReference>
<dbReference type="RefSeq" id="WP_007461298.1">
    <property type="nucleotide sequence ID" value="NZ_AMZO01000001.1"/>
</dbReference>
<dbReference type="CDD" id="cd01448">
    <property type="entry name" value="TST_Repeat_1"/>
    <property type="match status" value="1"/>
</dbReference>
<accession>L8JK12</accession>
<dbReference type="SUPFAM" id="SSF52821">
    <property type="entry name" value="Rhodanese/Cell cycle control phosphatase"/>
    <property type="match status" value="2"/>
</dbReference>
<protein>
    <submittedName>
        <fullName evidence="3">Thiosulfate sulfurtransferase, rhodanese</fullName>
    </submittedName>
</protein>
<organism evidence="3 4">
    <name type="scientific">Photobacterium marinum</name>
    <dbReference type="NCBI Taxonomy" id="1056511"/>
    <lineage>
        <taxon>Bacteria</taxon>
        <taxon>Pseudomonadati</taxon>
        <taxon>Pseudomonadota</taxon>
        <taxon>Gammaproteobacteria</taxon>
        <taxon>Vibrionales</taxon>
        <taxon>Vibrionaceae</taxon>
        <taxon>Photobacterium</taxon>
    </lineage>
</organism>
<feature type="domain" description="Rhodanese" evidence="2">
    <location>
        <begin position="182"/>
        <end position="294"/>
    </location>
</feature>
<evidence type="ECO:0000259" key="2">
    <source>
        <dbReference type="PROSITE" id="PS50206"/>
    </source>
</evidence>
<dbReference type="PANTHER" id="PTHR43855:SF1">
    <property type="entry name" value="THIOSULFATE SULFURTRANSFERASE"/>
    <property type="match status" value="1"/>
</dbReference>
<keyword evidence="3" id="KW-0808">Transferase</keyword>
<dbReference type="EMBL" id="AMZO01000001">
    <property type="protein sequence ID" value="ELR67824.1"/>
    <property type="molecule type" value="Genomic_DNA"/>
</dbReference>
<evidence type="ECO:0000313" key="4">
    <source>
        <dbReference type="Proteomes" id="UP000011134"/>
    </source>
</evidence>
<keyword evidence="1" id="KW-0677">Repeat</keyword>
<reference evidence="3 4" key="1">
    <citation type="submission" date="2012-12" db="EMBL/GenBank/DDBJ databases">
        <title>Genome Assembly of Photobacterium sp. AK15.</title>
        <authorList>
            <person name="Khatri I."/>
            <person name="Vaidya B."/>
            <person name="Srinivas T.N.R."/>
            <person name="Subramanian S."/>
            <person name="Pinnaka A."/>
        </authorList>
    </citation>
    <scope>NUCLEOTIDE SEQUENCE [LARGE SCALE GENOMIC DNA]</scope>
    <source>
        <strain evidence="3 4">AK15</strain>
    </source>
</reference>
<dbReference type="InterPro" id="IPR036873">
    <property type="entry name" value="Rhodanese-like_dom_sf"/>
</dbReference>
<dbReference type="AlphaFoldDB" id="L8JK12"/>
<dbReference type="PATRIC" id="fig|1056511.3.peg.132"/>
<evidence type="ECO:0000256" key="1">
    <source>
        <dbReference type="ARBA" id="ARBA00022737"/>
    </source>
</evidence>
<dbReference type="OrthoDB" id="9781034at2"/>
<dbReference type="Gene3D" id="3.40.250.10">
    <property type="entry name" value="Rhodanese-like domain"/>
    <property type="match status" value="2"/>
</dbReference>
<dbReference type="Proteomes" id="UP000011134">
    <property type="component" value="Unassembled WGS sequence"/>
</dbReference>
<dbReference type="InterPro" id="IPR001763">
    <property type="entry name" value="Rhodanese-like_dom"/>
</dbReference>
<name>L8JK12_9GAMM</name>
<comment type="caution">
    <text evidence="3">The sequence shown here is derived from an EMBL/GenBank/DDBJ whole genome shotgun (WGS) entry which is preliminary data.</text>
</comment>
<evidence type="ECO:0000313" key="3">
    <source>
        <dbReference type="EMBL" id="ELR67824.1"/>
    </source>
</evidence>
<dbReference type="PROSITE" id="PS00380">
    <property type="entry name" value="RHODANESE_1"/>
    <property type="match status" value="1"/>
</dbReference>
<dbReference type="GO" id="GO:0004792">
    <property type="term" value="F:thiosulfate-cyanide sulfurtransferase activity"/>
    <property type="evidence" value="ECO:0007669"/>
    <property type="project" value="InterPro"/>
</dbReference>
<gene>
    <name evidence="3" type="ORF">C942_00131</name>
</gene>
<keyword evidence="4" id="KW-1185">Reference proteome</keyword>
<dbReference type="PROSITE" id="PS50206">
    <property type="entry name" value="RHODANESE_3"/>
    <property type="match status" value="2"/>
</dbReference>
<dbReference type="InterPro" id="IPR051126">
    <property type="entry name" value="Thiosulfate_sulfurtransferase"/>
</dbReference>
<dbReference type="Pfam" id="PF00581">
    <property type="entry name" value="Rhodanese"/>
    <property type="match status" value="2"/>
</dbReference>
<proteinExistence type="predicted"/>
<dbReference type="PANTHER" id="PTHR43855">
    <property type="entry name" value="THIOSULFATE SULFURTRANSFERASE"/>
    <property type="match status" value="1"/>
</dbReference>
<sequence length="294" mass="33542">MQFTYCFVATWIRLLLIVALSFFGANATATEAKYSVSADWLIERLGRDDVIIYDARPEREYLNGHIPGAVSFPVNDTYHVNNDVYYVKNKENITPLLRKKGLDKNKLVIIYDNGNYLDSSRLFWVLELYGHRNLAILETGYSLWLQEYPVSTEIIFPDKTSYIPVFNSAAYASTLVAKVATYSPDYQLYDSRTLPEYEGNRSVTHVYGHIPRARHLSIGDFFTPSVGGVKVLKSQSEIALVLSDFDKSKKNITYCNKGKASTLSYYLLKRSGFDVAHYDGSWLDWSAKNLPTER</sequence>
<feature type="domain" description="Rhodanese" evidence="2">
    <location>
        <begin position="46"/>
        <end position="153"/>
    </location>
</feature>
<dbReference type="SMART" id="SM00450">
    <property type="entry name" value="RHOD"/>
    <property type="match status" value="2"/>
</dbReference>